<name>A0A9W7X5L1_TRIRA</name>
<comment type="similarity">
    <text evidence="1">Belongs to the DNA2/NAM7 helicase family.</text>
</comment>
<evidence type="ECO:0000256" key="1">
    <source>
        <dbReference type="ARBA" id="ARBA00007913"/>
    </source>
</evidence>
<evidence type="ECO:0000256" key="4">
    <source>
        <dbReference type="ARBA" id="ARBA00022806"/>
    </source>
</evidence>
<dbReference type="SMART" id="SM00955">
    <property type="entry name" value="RNB"/>
    <property type="match status" value="1"/>
</dbReference>
<dbReference type="InterPro" id="IPR050534">
    <property type="entry name" value="Coronavir_polyprotein_1ab"/>
</dbReference>
<dbReference type="Pfam" id="PF13086">
    <property type="entry name" value="AAA_11"/>
    <property type="match status" value="1"/>
</dbReference>
<dbReference type="GO" id="GO:0005524">
    <property type="term" value="F:ATP binding"/>
    <property type="evidence" value="ECO:0007669"/>
    <property type="project" value="UniProtKB-KW"/>
</dbReference>
<dbReference type="InterPro" id="IPR056787">
    <property type="entry name" value="OB_HELZ2"/>
</dbReference>
<reference evidence="7" key="1">
    <citation type="submission" date="2021-02" db="EMBL/GenBank/DDBJ databases">
        <title>Comparative genomics reveals that relaxation of natural selection precedes convergent phenotypic evolution of cavefish.</title>
        <authorList>
            <person name="Peng Z."/>
        </authorList>
    </citation>
    <scope>NUCLEOTIDE SEQUENCE</scope>
    <source>
        <tissue evidence="7">Muscle</tissue>
    </source>
</reference>
<gene>
    <name evidence="7" type="ORF">IRJ41_009260</name>
</gene>
<dbReference type="EMBL" id="JAFHDT010000001">
    <property type="protein sequence ID" value="KAI7814160.1"/>
    <property type="molecule type" value="Genomic_DNA"/>
</dbReference>
<comment type="caution">
    <text evidence="7">The sequence shown here is derived from an EMBL/GenBank/DDBJ whole genome shotgun (WGS) entry which is preliminary data.</text>
</comment>
<dbReference type="GO" id="GO:0043139">
    <property type="term" value="F:5'-3' DNA helicase activity"/>
    <property type="evidence" value="ECO:0007669"/>
    <property type="project" value="TreeGrafter"/>
</dbReference>
<dbReference type="SUPFAM" id="SSF50249">
    <property type="entry name" value="Nucleic acid-binding proteins"/>
    <property type="match status" value="2"/>
</dbReference>
<evidence type="ECO:0000256" key="3">
    <source>
        <dbReference type="ARBA" id="ARBA00022801"/>
    </source>
</evidence>
<dbReference type="FunFam" id="3.40.50.300:FF:001313">
    <property type="entry name" value="Helicase with zinc finger domain 2"/>
    <property type="match status" value="1"/>
</dbReference>
<organism evidence="7 8">
    <name type="scientific">Triplophysa rosa</name>
    <name type="common">Cave loach</name>
    <dbReference type="NCBI Taxonomy" id="992332"/>
    <lineage>
        <taxon>Eukaryota</taxon>
        <taxon>Metazoa</taxon>
        <taxon>Chordata</taxon>
        <taxon>Craniata</taxon>
        <taxon>Vertebrata</taxon>
        <taxon>Euteleostomi</taxon>
        <taxon>Actinopterygii</taxon>
        <taxon>Neopterygii</taxon>
        <taxon>Teleostei</taxon>
        <taxon>Ostariophysi</taxon>
        <taxon>Cypriniformes</taxon>
        <taxon>Nemacheilidae</taxon>
        <taxon>Triplophysa</taxon>
    </lineage>
</organism>
<dbReference type="CDD" id="cd18808">
    <property type="entry name" value="SF1_C_Upf1"/>
    <property type="match status" value="1"/>
</dbReference>
<dbReference type="OrthoDB" id="2285229at2759"/>
<keyword evidence="5" id="KW-0067">ATP-binding</keyword>
<dbReference type="Pfam" id="PF13087">
    <property type="entry name" value="AAA_12"/>
    <property type="match status" value="1"/>
</dbReference>
<accession>A0A9W7X5L1</accession>
<proteinExistence type="inferred from homology"/>
<keyword evidence="4 7" id="KW-0347">Helicase</keyword>
<dbReference type="GO" id="GO:0003723">
    <property type="term" value="F:RNA binding"/>
    <property type="evidence" value="ECO:0007669"/>
    <property type="project" value="InterPro"/>
</dbReference>
<evidence type="ECO:0000256" key="5">
    <source>
        <dbReference type="ARBA" id="ARBA00022840"/>
    </source>
</evidence>
<dbReference type="PANTHER" id="PTHR43788">
    <property type="entry name" value="DNA2/NAM7 HELICASE FAMILY MEMBER"/>
    <property type="match status" value="1"/>
</dbReference>
<dbReference type="Pfam" id="PF25049">
    <property type="entry name" value="OB_HELZ2"/>
    <property type="match status" value="1"/>
</dbReference>
<feature type="domain" description="RNB" evidence="6">
    <location>
        <begin position="222"/>
        <end position="601"/>
    </location>
</feature>
<dbReference type="SUPFAM" id="SSF52540">
    <property type="entry name" value="P-loop containing nucleoside triphosphate hydrolases"/>
    <property type="match status" value="1"/>
</dbReference>
<dbReference type="GO" id="GO:0004540">
    <property type="term" value="F:RNA nuclease activity"/>
    <property type="evidence" value="ECO:0007669"/>
    <property type="project" value="InterPro"/>
</dbReference>
<dbReference type="InterPro" id="IPR012340">
    <property type="entry name" value="NA-bd_OB-fold"/>
</dbReference>
<dbReference type="InterPro" id="IPR001900">
    <property type="entry name" value="RNase_II/R"/>
</dbReference>
<dbReference type="InterPro" id="IPR041677">
    <property type="entry name" value="DNA2/NAM7_AAA_11"/>
</dbReference>
<dbReference type="GO" id="GO:0016787">
    <property type="term" value="F:hydrolase activity"/>
    <property type="evidence" value="ECO:0007669"/>
    <property type="project" value="UniProtKB-KW"/>
</dbReference>
<dbReference type="InterPro" id="IPR041679">
    <property type="entry name" value="DNA2/NAM7-like_C"/>
</dbReference>
<dbReference type="InterPro" id="IPR047187">
    <property type="entry name" value="SF1_C_Upf1"/>
</dbReference>
<keyword evidence="3" id="KW-0378">Hydrolase</keyword>
<dbReference type="Pfam" id="PF00773">
    <property type="entry name" value="RNB"/>
    <property type="match status" value="1"/>
</dbReference>
<keyword evidence="2" id="KW-0547">Nucleotide-binding</keyword>
<evidence type="ECO:0000259" key="6">
    <source>
        <dbReference type="SMART" id="SM00955"/>
    </source>
</evidence>
<dbReference type="PANTHER" id="PTHR43788:SF10">
    <property type="entry name" value="HELICASE WITH ZINC FINGER 2, TRANSCRIPTIONAL COACTIVATOR"/>
    <property type="match status" value="1"/>
</dbReference>
<sequence>MYLLRPDMKPEHEFYQEYSKVELEELIATNPYDYKHCNLEMKRHDLAYARPIHEPDVCITISGRENVGRSFPGDEVCVEIESREQSPQEGEVLKGKVTGLMNRDIDNLTFICRMMEHQNFQTTKLVTPVHNNMTRILTIQKMSGHVEIREQKNGWWVTKQFIKDSGNHEMLFVKVMKWENKKYPLGVVTGVIDDAVQLLKFQLGCKDPPSFKPQEPENAKKRKDLCDAITFTVDPSTAQDLDDAISVTKINDDTYQIGIHITDVASCIKKDSKPDEFARELGKTIYTQEKEEVTFMFSRELSEEHLSLIPGEKRKAISLLIDIDKEMSNIVSWRFALTHVMSNERLSYEDADKIIQEYRFDTTEPLQFSGVEDCVAVACHFSEVHRKFRLEGGWPLEKQPGQSCSHAMVEELMNLYNNAVAEELLSKDITRDLTPLRCHRQPDPEQLEQFQEKYSDLIPMSLYFSSMCEATESIGQGAEEVWSTLEFNSIRNIRDNDKGQVILLNIFTSIFEKMEVFAQNKDYYSLMQLLTSDEIHPTLWHMVQEFHDIQRKAVILRSCSSVDSRLGHYDLRLNAYTWASSPMRRYLDLILQRLLHTILSKNEIKQPDYTKVEIDEFCQSGTEVEEKHDAQVLMLRKIQPPSFKTVVRLAVVDQLIRDKHDFTISFPLHPMSEAIDIMYRHLKVVSQPKYNEENNSTTLVWKRRVYSFKSSQISYISKPIKNVIPVSGNMWQKLLSVTKEEDWAKIGQCLRDMKAEAKNETSSLVKDETSSTEKHLKVLTMELKLGMVVQVQIGTELKDGFKAPVVKLLNINENFEICLEHSRNPTECFSRVVCKASQPSYGSYKEYQSIWSRLCQIDTAYNALEENNSVLIEDVPIKWIGDEKGLFHITKTQKKLWSLQFDLRNCFLCIRLRHQKEANCNKGAKPSNCSEDLDLQGPLPFTWVAHGVATKSMEPKDKNKEQASGQINFEIIQSSMHVIPPKVLDRKTRFTIEVIPKKIPYLLREQAVAKLGQANELLKSVATGQLEDVICDDADQKISLYTMDKSLKLPSLNKSQQRAVEEALRKPFTVIQGPPGTGKTVVGIHIVYQFFNKNKEFLSTSSDSSCASQKQQKKPAILYCGPSNKSVDIVAEQLLKLKGVLKPLRIHCDQMEMRMYPYPGSDLKLCRKSLRDETPKEELRDITLMYLVRKPENPFSEKIKDFEKNMTEDQIDSYRKLLKEAQQHEIQKYDVILCTCSSALNPNLQVMDFRQILIDECAMATEPEAFIPLVAHNPQQIVLMGDHKQTRPIVQCAIVKKMGMQQSLFERYMKLALMLDTQYRMHEEICRFPSEEFYKGQLKTAAKRGPCCLLNKYKLRTAIVFGHVDGKEESLVVSTEQGNENSMKNAEEAKQAVRVANLLIKRSRVNPDHIAILTPYNAQVSNIREQLQNCDIENVTVCTIMKSQGSEWPYVILSTVRSCSMTDTDMNRSSQAWLCKRLGFITDENLVNVAITRAQDGLCILGNSDLLRCSDLWKKILDHYDREECVVNPASDIQVQSECEAADRDTVKSSAI</sequence>
<evidence type="ECO:0000313" key="8">
    <source>
        <dbReference type="Proteomes" id="UP001059041"/>
    </source>
</evidence>
<dbReference type="Proteomes" id="UP001059041">
    <property type="component" value="Linkage Group LG1"/>
</dbReference>
<dbReference type="InterPro" id="IPR027417">
    <property type="entry name" value="P-loop_NTPase"/>
</dbReference>
<evidence type="ECO:0000313" key="7">
    <source>
        <dbReference type="EMBL" id="KAI7814160.1"/>
    </source>
</evidence>
<dbReference type="Gene3D" id="3.40.50.300">
    <property type="entry name" value="P-loop containing nucleotide triphosphate hydrolases"/>
    <property type="match status" value="2"/>
</dbReference>
<keyword evidence="8" id="KW-1185">Reference proteome</keyword>
<evidence type="ECO:0000256" key="2">
    <source>
        <dbReference type="ARBA" id="ARBA00022741"/>
    </source>
</evidence>
<protein>
    <submittedName>
        <fullName evidence="7">Helicase with zinc finger domain 2-like</fullName>
    </submittedName>
</protein>